<sequence>MSLSPQKSQTWGKINPPVFFVSAFIIICVVAIAAIFPQRSEILLKALQAQLFENASWFYILAVALILLTVAYLGLSRFGEIKLGPDHSQPQFSYLWGRLRIR</sequence>
<keyword evidence="4" id="KW-1003">Cell membrane</keyword>
<reference evidence="9" key="1">
    <citation type="submission" date="2023-02" db="EMBL/GenBank/DDBJ databases">
        <title>Detection, antimicrobial susceptibility and genomic characterization of NDM-producing species of Morganellaceae, Yersiniaceae, and Enterobacteriaceae other than Klebsiella.</title>
        <authorList>
            <person name="Camargo C.H."/>
            <person name="Sacchi C.T."/>
            <person name="Campos K.R."/>
        </authorList>
    </citation>
    <scope>NUCLEOTIDE SEQUENCE</scope>
    <source>
        <strain evidence="9">1189_21</strain>
    </source>
</reference>
<keyword evidence="5 8" id="KW-0812">Transmembrane</keyword>
<dbReference type="RefSeq" id="WP_310953653.1">
    <property type="nucleotide sequence ID" value="NZ_JAPKIY010000053.1"/>
</dbReference>
<keyword evidence="3" id="KW-0813">Transport</keyword>
<evidence type="ECO:0000256" key="3">
    <source>
        <dbReference type="ARBA" id="ARBA00022448"/>
    </source>
</evidence>
<accession>A0AAE4JU07</accession>
<comment type="similarity">
    <text evidence="2">Belongs to the BCCT transporter (TC 2.A.15) family.</text>
</comment>
<dbReference type="PANTHER" id="PTHR30047:SF7">
    <property type="entry name" value="HIGH-AFFINITY CHOLINE TRANSPORT PROTEIN"/>
    <property type="match status" value="1"/>
</dbReference>
<evidence type="ECO:0000313" key="10">
    <source>
        <dbReference type="Proteomes" id="UP001182247"/>
    </source>
</evidence>
<comment type="caution">
    <text evidence="9">The sequence shown here is derived from an EMBL/GenBank/DDBJ whole genome shotgun (WGS) entry which is preliminary data.</text>
</comment>
<keyword evidence="6 8" id="KW-1133">Transmembrane helix</keyword>
<dbReference type="GO" id="GO:0022857">
    <property type="term" value="F:transmembrane transporter activity"/>
    <property type="evidence" value="ECO:0007669"/>
    <property type="project" value="InterPro"/>
</dbReference>
<comment type="subcellular location">
    <subcellularLocation>
        <location evidence="1">Cell membrane</location>
        <topology evidence="1">Multi-pass membrane protein</topology>
    </subcellularLocation>
</comment>
<gene>
    <name evidence="9" type="ORF">OSC06_19935</name>
</gene>
<feature type="transmembrane region" description="Helical" evidence="8">
    <location>
        <begin position="56"/>
        <end position="75"/>
    </location>
</feature>
<keyword evidence="7 8" id="KW-0472">Membrane</keyword>
<dbReference type="Pfam" id="PF02028">
    <property type="entry name" value="BCCT"/>
    <property type="match status" value="1"/>
</dbReference>
<evidence type="ECO:0000256" key="2">
    <source>
        <dbReference type="ARBA" id="ARBA00005658"/>
    </source>
</evidence>
<evidence type="ECO:0000256" key="6">
    <source>
        <dbReference type="ARBA" id="ARBA00022989"/>
    </source>
</evidence>
<evidence type="ECO:0000256" key="4">
    <source>
        <dbReference type="ARBA" id="ARBA00022475"/>
    </source>
</evidence>
<organism evidence="9 10">
    <name type="scientific">Morganella morganii</name>
    <name type="common">Proteus morganii</name>
    <dbReference type="NCBI Taxonomy" id="582"/>
    <lineage>
        <taxon>Bacteria</taxon>
        <taxon>Pseudomonadati</taxon>
        <taxon>Pseudomonadota</taxon>
        <taxon>Gammaproteobacteria</taxon>
        <taxon>Enterobacterales</taxon>
        <taxon>Morganellaceae</taxon>
        <taxon>Morganella</taxon>
    </lineage>
</organism>
<dbReference type="GO" id="GO:0005886">
    <property type="term" value="C:plasma membrane"/>
    <property type="evidence" value="ECO:0007669"/>
    <property type="project" value="UniProtKB-SubCell"/>
</dbReference>
<evidence type="ECO:0000256" key="5">
    <source>
        <dbReference type="ARBA" id="ARBA00022692"/>
    </source>
</evidence>
<evidence type="ECO:0000256" key="7">
    <source>
        <dbReference type="ARBA" id="ARBA00023136"/>
    </source>
</evidence>
<name>A0AAE4JU07_MORMO</name>
<evidence type="ECO:0000313" key="9">
    <source>
        <dbReference type="EMBL" id="MDS0900222.1"/>
    </source>
</evidence>
<dbReference type="AlphaFoldDB" id="A0AAE4JU07"/>
<dbReference type="Proteomes" id="UP001182247">
    <property type="component" value="Unassembled WGS sequence"/>
</dbReference>
<dbReference type="InterPro" id="IPR000060">
    <property type="entry name" value="BCCT_transptr"/>
</dbReference>
<dbReference type="PANTHER" id="PTHR30047">
    <property type="entry name" value="HIGH-AFFINITY CHOLINE TRANSPORT PROTEIN-RELATED"/>
    <property type="match status" value="1"/>
</dbReference>
<feature type="transmembrane region" description="Helical" evidence="8">
    <location>
        <begin position="18"/>
        <end position="36"/>
    </location>
</feature>
<dbReference type="EMBL" id="JAPKIY010000053">
    <property type="protein sequence ID" value="MDS0900222.1"/>
    <property type="molecule type" value="Genomic_DNA"/>
</dbReference>
<evidence type="ECO:0000256" key="1">
    <source>
        <dbReference type="ARBA" id="ARBA00004651"/>
    </source>
</evidence>
<proteinExistence type="inferred from homology"/>
<evidence type="ECO:0000256" key="8">
    <source>
        <dbReference type="SAM" id="Phobius"/>
    </source>
</evidence>
<feature type="non-terminal residue" evidence="9">
    <location>
        <position position="102"/>
    </location>
</feature>
<protein>
    <submittedName>
        <fullName evidence="9">BCCT family transporter</fullName>
    </submittedName>
</protein>